<dbReference type="PIRSF" id="PIRSF016661">
    <property type="entry name" value="BioY"/>
    <property type="match status" value="1"/>
</dbReference>
<evidence type="ECO:0000256" key="1">
    <source>
        <dbReference type="ARBA" id="ARBA00010692"/>
    </source>
</evidence>
<protein>
    <recommendedName>
        <fullName evidence="2">Biotin transporter</fullName>
    </recommendedName>
</protein>
<comment type="similarity">
    <text evidence="1 2">Belongs to the BioY family.</text>
</comment>
<dbReference type="Proteomes" id="UP000593890">
    <property type="component" value="Chromosome"/>
</dbReference>
<name>A0A7I8D183_9FIRM</name>
<keyword evidence="2" id="KW-1003">Cell membrane</keyword>
<organism evidence="4 5">
    <name type="scientific">Solibaculum mannosilyticum</name>
    <dbReference type="NCBI Taxonomy" id="2780922"/>
    <lineage>
        <taxon>Bacteria</taxon>
        <taxon>Bacillati</taxon>
        <taxon>Bacillota</taxon>
        <taxon>Clostridia</taxon>
        <taxon>Eubacteriales</taxon>
        <taxon>Oscillospiraceae</taxon>
        <taxon>Solibaculum</taxon>
    </lineage>
</organism>
<dbReference type="Pfam" id="PF02632">
    <property type="entry name" value="BioY"/>
    <property type="match status" value="1"/>
</dbReference>
<reference evidence="5" key="1">
    <citation type="submission" date="2020-07" db="EMBL/GenBank/DDBJ databases">
        <title>Complete genome sequencing of Clostridia bacterium strain 12CBH8.</title>
        <authorList>
            <person name="Sakamoto M."/>
            <person name="Murakami T."/>
            <person name="Mori H."/>
        </authorList>
    </citation>
    <scope>NUCLEOTIDE SEQUENCE [LARGE SCALE GENOMIC DNA]</scope>
    <source>
        <strain evidence="5">12CBH8</strain>
    </source>
</reference>
<keyword evidence="5" id="KW-1185">Reference proteome</keyword>
<evidence type="ECO:0000313" key="5">
    <source>
        <dbReference type="Proteomes" id="UP000593890"/>
    </source>
</evidence>
<keyword evidence="3" id="KW-0812">Transmembrane</keyword>
<sequence>MAEKVEAGQPVELRKKHGLHIVDIALIGLFVALMTVGGKIRINLGPIPFTTQFFFSSVGGMVLGAKRGVVVQLVYLAMGLVGLPVFADGGGFGYIFHLTFGYIVGFVASALVCGLVSDRLFSRKGNMRFWQAFLAALSGLLLLYLVGTVYFLAVKSFYLGEASSVGNALMACVVPFMWTDILWCICVALAAPRIRKAVGRML</sequence>
<dbReference type="PANTHER" id="PTHR34295:SF1">
    <property type="entry name" value="BIOTIN TRANSPORTER BIOY"/>
    <property type="match status" value="1"/>
</dbReference>
<feature type="transmembrane region" description="Helical" evidence="3">
    <location>
        <begin position="93"/>
        <end position="117"/>
    </location>
</feature>
<feature type="transmembrane region" description="Helical" evidence="3">
    <location>
        <begin position="21"/>
        <end position="40"/>
    </location>
</feature>
<proteinExistence type="inferred from homology"/>
<gene>
    <name evidence="4" type="ORF">C12CBH8_03840</name>
</gene>
<dbReference type="GO" id="GO:0015225">
    <property type="term" value="F:biotin transmembrane transporter activity"/>
    <property type="evidence" value="ECO:0007669"/>
    <property type="project" value="UniProtKB-UniRule"/>
</dbReference>
<dbReference type="KEGG" id="sman:C12CBH8_03840"/>
<comment type="subcellular location">
    <subcellularLocation>
        <location evidence="2">Cell membrane</location>
        <topology evidence="2">Multi-pass membrane protein</topology>
    </subcellularLocation>
</comment>
<dbReference type="GO" id="GO:0005886">
    <property type="term" value="C:plasma membrane"/>
    <property type="evidence" value="ECO:0007669"/>
    <property type="project" value="UniProtKB-SubCell"/>
</dbReference>
<accession>A0A7I8D183</accession>
<keyword evidence="3" id="KW-1133">Transmembrane helix</keyword>
<dbReference type="InterPro" id="IPR003784">
    <property type="entry name" value="BioY"/>
</dbReference>
<dbReference type="PANTHER" id="PTHR34295">
    <property type="entry name" value="BIOTIN TRANSPORTER BIOY"/>
    <property type="match status" value="1"/>
</dbReference>
<dbReference type="Gene3D" id="1.10.1760.20">
    <property type="match status" value="1"/>
</dbReference>
<evidence type="ECO:0000313" key="4">
    <source>
        <dbReference type="EMBL" id="BCI59745.1"/>
    </source>
</evidence>
<feature type="transmembrane region" description="Helical" evidence="3">
    <location>
        <begin position="129"/>
        <end position="153"/>
    </location>
</feature>
<keyword evidence="2" id="KW-0813">Transport</keyword>
<keyword evidence="2 3" id="KW-0472">Membrane</keyword>
<evidence type="ECO:0000256" key="3">
    <source>
        <dbReference type="SAM" id="Phobius"/>
    </source>
</evidence>
<evidence type="ECO:0000256" key="2">
    <source>
        <dbReference type="PIRNR" id="PIRNR016661"/>
    </source>
</evidence>
<dbReference type="RefSeq" id="WP_215533420.1">
    <property type="nucleotide sequence ID" value="NZ_AP023321.1"/>
</dbReference>
<dbReference type="EMBL" id="AP023321">
    <property type="protein sequence ID" value="BCI59745.1"/>
    <property type="molecule type" value="Genomic_DNA"/>
</dbReference>
<feature type="transmembrane region" description="Helical" evidence="3">
    <location>
        <begin position="165"/>
        <end position="191"/>
    </location>
</feature>
<dbReference type="AlphaFoldDB" id="A0A7I8D183"/>